<dbReference type="NCBIfam" id="NF006821">
    <property type="entry name" value="PRK09344.1-3"/>
    <property type="match status" value="1"/>
</dbReference>
<dbReference type="Gene3D" id="3.40.449.10">
    <property type="entry name" value="Phosphoenolpyruvate Carboxykinase, domain 1"/>
    <property type="match status" value="1"/>
</dbReference>
<proteinExistence type="inferred from homology"/>
<keyword evidence="9" id="KW-0456">Lyase</keyword>
<accession>A0A9P8L0W6</accession>
<dbReference type="GO" id="GO:0006094">
    <property type="term" value="P:gluconeogenesis"/>
    <property type="evidence" value="ECO:0007669"/>
    <property type="project" value="UniProtKB-KW"/>
</dbReference>
<evidence type="ECO:0000256" key="8">
    <source>
        <dbReference type="ARBA" id="ARBA00022840"/>
    </source>
</evidence>
<dbReference type="PANTHER" id="PTHR30031">
    <property type="entry name" value="PHOSPHOENOLPYRUVATE CARBOXYKINASE ATP"/>
    <property type="match status" value="1"/>
</dbReference>
<comment type="pathway">
    <text evidence="1">Carbohydrate biosynthesis; gluconeogenesis.</text>
</comment>
<reference evidence="11" key="1">
    <citation type="submission" date="2021-03" db="EMBL/GenBank/DDBJ databases">
        <title>Comparative genomics and phylogenomic investigation of the class Geoglossomycetes provide insights into ecological specialization and systematics.</title>
        <authorList>
            <person name="Melie T."/>
            <person name="Pirro S."/>
            <person name="Miller A.N."/>
            <person name="Quandt A."/>
        </authorList>
    </citation>
    <scope>NUCLEOTIDE SEQUENCE</scope>
    <source>
        <strain evidence="11">GBOQ0MN5Z8</strain>
    </source>
</reference>
<keyword evidence="12" id="KW-1185">Reference proteome</keyword>
<dbReference type="PIRSF" id="PIRSF006294">
    <property type="entry name" value="PEP_crbxkin"/>
    <property type="match status" value="1"/>
</dbReference>
<evidence type="ECO:0000256" key="10">
    <source>
        <dbReference type="ARBA" id="ARBA00047371"/>
    </source>
</evidence>
<evidence type="ECO:0000313" key="11">
    <source>
        <dbReference type="EMBL" id="KAH0536686.1"/>
    </source>
</evidence>
<dbReference type="Pfam" id="PF01293">
    <property type="entry name" value="PEPCK_ATP"/>
    <property type="match status" value="1"/>
</dbReference>
<dbReference type="GO" id="GO:0005829">
    <property type="term" value="C:cytosol"/>
    <property type="evidence" value="ECO:0007669"/>
    <property type="project" value="TreeGrafter"/>
</dbReference>
<sequence>MVPNVNKTSLHPGGVVPLLEHTEIEEELHERANIDYDRVAIIENPSVAVLYEDALVHESGTAIVTSGALTAYSGEKRGRSPLDKRIVKEESSEKNIWWGPVNKAMRPEIWRIHRERAIDYLNTRDRIYVVDGFAGWDERYRLNVRVVCARAYHALFMRNMLIRPAQEELEHFQPDYVIYNAGAFPANRYTEGMTSATSVAINFAEKEIVILGTEYAGEMKKGILTVFFYEMPVKHGVLTLHSSANVGKEGDVTVFFGLSGTGKTTLSADPQRALIGDDEHCWSDRGIFNVEGGCYAKCIGLSEEKEPEIYRAIRFGAVLENVVFDSQTRIVDYNDSALTENTRCAYPIEYIPNAKIPCLSTTHPSNIILLTCDACGILPPISKITAEQTVFHFISGYTSKVAGTEDGVNEPQATFSSCFGQPFLALHPMRYARMLADRITHHKANVWLLNTGLKYTRAILDAIHSSELAKANFEIYETFNLHVPTSVSGVPSEILNPQKSWKLGEANFKDEVTKLAKLFLENFKIYEDEATPDVLKAGRNPSPVYGEFLYLT</sequence>
<dbReference type="GO" id="GO:0005524">
    <property type="term" value="F:ATP binding"/>
    <property type="evidence" value="ECO:0007669"/>
    <property type="project" value="UniProtKB-KW"/>
</dbReference>
<dbReference type="EC" id="4.1.1.49" evidence="3"/>
<comment type="caution">
    <text evidence="11">The sequence shown here is derived from an EMBL/GenBank/DDBJ whole genome shotgun (WGS) entry which is preliminary data.</text>
</comment>
<keyword evidence="8" id="KW-0067">ATP-binding</keyword>
<dbReference type="FunFam" id="3.40.449.10:FF:000002">
    <property type="entry name" value="Phosphoenolpyruvate carboxykinase [ATP]"/>
    <property type="match status" value="1"/>
</dbReference>
<evidence type="ECO:0000256" key="3">
    <source>
        <dbReference type="ARBA" id="ARBA00012363"/>
    </source>
</evidence>
<dbReference type="SUPFAM" id="SSF68923">
    <property type="entry name" value="PEP carboxykinase N-terminal domain"/>
    <property type="match status" value="1"/>
</dbReference>
<dbReference type="AlphaFoldDB" id="A0A9P8L0W6"/>
<dbReference type="HAMAP" id="MF_00453">
    <property type="entry name" value="PEPCK_ATP"/>
    <property type="match status" value="1"/>
</dbReference>
<dbReference type="Gene3D" id="3.90.228.20">
    <property type="match status" value="1"/>
</dbReference>
<protein>
    <recommendedName>
        <fullName evidence="4">Phosphoenolpyruvate carboxykinase (ATP)</fullName>
        <ecNumber evidence="3">4.1.1.49</ecNumber>
    </recommendedName>
</protein>
<keyword evidence="6" id="KW-0547">Nucleotide-binding</keyword>
<evidence type="ECO:0000256" key="5">
    <source>
        <dbReference type="ARBA" id="ARBA00022432"/>
    </source>
</evidence>
<dbReference type="InterPro" id="IPR008210">
    <property type="entry name" value="PEP_carboxykinase_N"/>
</dbReference>
<name>A0A9P8L0W6_9PEZI</name>
<dbReference type="InterPro" id="IPR015994">
    <property type="entry name" value="PEPCK_ATP_CS"/>
</dbReference>
<evidence type="ECO:0000256" key="7">
    <source>
        <dbReference type="ARBA" id="ARBA00022793"/>
    </source>
</evidence>
<evidence type="ECO:0000256" key="4">
    <source>
        <dbReference type="ARBA" id="ARBA00021932"/>
    </source>
</evidence>
<dbReference type="NCBIfam" id="NF006820">
    <property type="entry name" value="PRK09344.1-2"/>
    <property type="match status" value="1"/>
</dbReference>
<gene>
    <name evidence="11" type="ORF">FGG08_006452</name>
</gene>
<dbReference type="OrthoDB" id="184182at2759"/>
<dbReference type="NCBIfam" id="TIGR00224">
    <property type="entry name" value="pckA"/>
    <property type="match status" value="1"/>
</dbReference>
<dbReference type="GO" id="GO:0004612">
    <property type="term" value="F:phosphoenolpyruvate carboxykinase (ATP) activity"/>
    <property type="evidence" value="ECO:0007669"/>
    <property type="project" value="UniProtKB-EC"/>
</dbReference>
<comment type="catalytic activity">
    <reaction evidence="10">
        <text>oxaloacetate + ATP = phosphoenolpyruvate + ADP + CO2</text>
        <dbReference type="Rhea" id="RHEA:18617"/>
        <dbReference type="ChEBI" id="CHEBI:16452"/>
        <dbReference type="ChEBI" id="CHEBI:16526"/>
        <dbReference type="ChEBI" id="CHEBI:30616"/>
        <dbReference type="ChEBI" id="CHEBI:58702"/>
        <dbReference type="ChEBI" id="CHEBI:456216"/>
        <dbReference type="EC" id="4.1.1.49"/>
    </reaction>
</comment>
<dbReference type="PANTHER" id="PTHR30031:SF0">
    <property type="entry name" value="PHOSPHOENOLPYRUVATE CARBOXYKINASE (ATP)"/>
    <property type="match status" value="1"/>
</dbReference>
<dbReference type="Proteomes" id="UP000698800">
    <property type="component" value="Unassembled WGS sequence"/>
</dbReference>
<dbReference type="InterPro" id="IPR001272">
    <property type="entry name" value="PEP_carboxykinase_ATP"/>
</dbReference>
<comment type="similarity">
    <text evidence="2">Belongs to the phosphoenolpyruvate carboxykinase (ATP) family.</text>
</comment>
<keyword evidence="7" id="KW-0210">Decarboxylase</keyword>
<evidence type="ECO:0000256" key="2">
    <source>
        <dbReference type="ARBA" id="ARBA00006052"/>
    </source>
</evidence>
<evidence type="ECO:0000313" key="12">
    <source>
        <dbReference type="Proteomes" id="UP000698800"/>
    </source>
</evidence>
<dbReference type="InterPro" id="IPR013035">
    <property type="entry name" value="PEP_carboxykinase_C"/>
</dbReference>
<dbReference type="FunFam" id="2.170.8.10:FF:000001">
    <property type="entry name" value="Phosphoenolpyruvate carboxykinase (ATP)"/>
    <property type="match status" value="1"/>
</dbReference>
<evidence type="ECO:0000256" key="6">
    <source>
        <dbReference type="ARBA" id="ARBA00022741"/>
    </source>
</evidence>
<evidence type="ECO:0000256" key="1">
    <source>
        <dbReference type="ARBA" id="ARBA00004742"/>
    </source>
</evidence>
<keyword evidence="5" id="KW-0312">Gluconeogenesis</keyword>
<organism evidence="11 12">
    <name type="scientific">Glutinoglossum americanum</name>
    <dbReference type="NCBI Taxonomy" id="1670608"/>
    <lineage>
        <taxon>Eukaryota</taxon>
        <taxon>Fungi</taxon>
        <taxon>Dikarya</taxon>
        <taxon>Ascomycota</taxon>
        <taxon>Pezizomycotina</taxon>
        <taxon>Geoglossomycetes</taxon>
        <taxon>Geoglossales</taxon>
        <taxon>Geoglossaceae</taxon>
        <taxon>Glutinoglossum</taxon>
    </lineage>
</organism>
<dbReference type="PROSITE" id="PS00532">
    <property type="entry name" value="PEPCK_ATP"/>
    <property type="match status" value="1"/>
</dbReference>
<dbReference type="EMBL" id="JAGHQL010000186">
    <property type="protein sequence ID" value="KAH0536686.1"/>
    <property type="molecule type" value="Genomic_DNA"/>
</dbReference>
<evidence type="ECO:0000256" key="9">
    <source>
        <dbReference type="ARBA" id="ARBA00023239"/>
    </source>
</evidence>
<dbReference type="Gene3D" id="2.170.8.10">
    <property type="entry name" value="Phosphoenolpyruvate Carboxykinase, domain 2"/>
    <property type="match status" value="1"/>
</dbReference>
<dbReference type="CDD" id="cd00484">
    <property type="entry name" value="PEPCK_ATP"/>
    <property type="match status" value="1"/>
</dbReference>
<dbReference type="SUPFAM" id="SSF53795">
    <property type="entry name" value="PEP carboxykinase-like"/>
    <property type="match status" value="1"/>
</dbReference>